<feature type="transmembrane region" description="Helical" evidence="1">
    <location>
        <begin position="35"/>
        <end position="56"/>
    </location>
</feature>
<evidence type="ECO:0008006" key="4">
    <source>
        <dbReference type="Google" id="ProtNLM"/>
    </source>
</evidence>
<accession>A0AAV5TCY7</accession>
<keyword evidence="1" id="KW-0472">Membrane</keyword>
<name>A0AAV5TCY7_9BILA</name>
<reference evidence="2" key="1">
    <citation type="submission" date="2023-10" db="EMBL/GenBank/DDBJ databases">
        <title>Genome assembly of Pristionchus species.</title>
        <authorList>
            <person name="Yoshida K."/>
            <person name="Sommer R.J."/>
        </authorList>
    </citation>
    <scope>NUCLEOTIDE SEQUENCE</scope>
    <source>
        <strain evidence="2">RS0144</strain>
    </source>
</reference>
<gene>
    <name evidence="2" type="ORF">PENTCL1PPCAC_15200</name>
</gene>
<evidence type="ECO:0000256" key="1">
    <source>
        <dbReference type="SAM" id="Phobius"/>
    </source>
</evidence>
<dbReference type="EMBL" id="BTSX01000004">
    <property type="protein sequence ID" value="GMS93025.1"/>
    <property type="molecule type" value="Genomic_DNA"/>
</dbReference>
<evidence type="ECO:0000313" key="2">
    <source>
        <dbReference type="EMBL" id="GMS93025.1"/>
    </source>
</evidence>
<dbReference type="Proteomes" id="UP001432027">
    <property type="component" value="Unassembled WGS sequence"/>
</dbReference>
<keyword evidence="3" id="KW-1185">Reference proteome</keyword>
<sequence>MLLSAFDIMSILDGFNYRCRVLIQTFYPQFTNRSVWIGFSILVKIIGVVLIGGWLLPIGMQLNRDTMRVFLEKTFPNAFTKFDSYKTFVVYDKPQVTGELKNVVVIIAIYQYGVFRFIIFLKFIIFRLLRHHRNKMSAATRKMHSTFK</sequence>
<dbReference type="InterPro" id="IPR019429">
    <property type="entry name" value="7TM_GPCR_serpentine_rcpt_Sri"/>
</dbReference>
<protein>
    <recommendedName>
        <fullName evidence="4">G protein-coupled receptor</fullName>
    </recommendedName>
</protein>
<dbReference type="AlphaFoldDB" id="A0AAV5TCY7"/>
<keyword evidence="1" id="KW-0812">Transmembrane</keyword>
<keyword evidence="1" id="KW-1133">Transmembrane helix</keyword>
<feature type="transmembrane region" description="Helical" evidence="1">
    <location>
        <begin position="103"/>
        <end position="126"/>
    </location>
</feature>
<comment type="caution">
    <text evidence="2">The sequence shown here is derived from an EMBL/GenBank/DDBJ whole genome shotgun (WGS) entry which is preliminary data.</text>
</comment>
<proteinExistence type="predicted"/>
<evidence type="ECO:0000313" key="3">
    <source>
        <dbReference type="Proteomes" id="UP001432027"/>
    </source>
</evidence>
<organism evidence="2 3">
    <name type="scientific">Pristionchus entomophagus</name>
    <dbReference type="NCBI Taxonomy" id="358040"/>
    <lineage>
        <taxon>Eukaryota</taxon>
        <taxon>Metazoa</taxon>
        <taxon>Ecdysozoa</taxon>
        <taxon>Nematoda</taxon>
        <taxon>Chromadorea</taxon>
        <taxon>Rhabditida</taxon>
        <taxon>Rhabditina</taxon>
        <taxon>Diplogasteromorpha</taxon>
        <taxon>Diplogasteroidea</taxon>
        <taxon>Neodiplogasteridae</taxon>
        <taxon>Pristionchus</taxon>
    </lineage>
</organism>
<dbReference type="Pfam" id="PF10327">
    <property type="entry name" value="7TM_GPCR_Sri"/>
    <property type="match status" value="1"/>
</dbReference>